<feature type="domain" description="PCA1 HMA heavy metal-associated" evidence="7">
    <location>
        <begin position="2"/>
        <end position="40"/>
    </location>
</feature>
<evidence type="ECO:0000256" key="3">
    <source>
        <dbReference type="ARBA" id="ARBA00022723"/>
    </source>
</evidence>
<evidence type="ECO:0000259" key="6">
    <source>
        <dbReference type="Pfam" id="PF00122"/>
    </source>
</evidence>
<dbReference type="Pfam" id="PF24534">
    <property type="entry name" value="HMA_PCA1"/>
    <property type="match status" value="1"/>
</dbReference>
<sequence>MPHGVEGCEPTGKGRFAVAYDPCLIGARKVLAASGGELLPANHSRLDDGKRILIDKAVKTGLAFLLTIPVLVLTWGEDDIGTSKASLSVCFVLATLVQSIAYPEFYRPAISSLVYNRVIEMDMLVVISISAAYGYSVVAFGIELSGQLLETGTLFETSTLLIALVLLGRLLASWARKRAITAVSLGSLQVSMAKLASGEEIDARLLHVGDLIKLQPHTKIVTDAIIQEGAGEVDESILTGESLPVQKSIGDSVIAGTLNGSTLLNARVSRLPGKNTINDIENLVNQAQNARPKTQELANRIAGYFVPVIVFVAVVVAITWAIVAVKVRNRSANVAAGLSISYAIAVLAISCPCALGLAVPMVLVVAGGVAARGGVIIKSAEVTERGHKVTDVIFDKTGTLTEGNLEVVHQDVRMENVLGVIQAMVSDNQHPVSRAIADSITDTASTDVHNVVSSPGAGIEADWHGQHVKAGKAECWASTSNPP</sequence>
<dbReference type="GO" id="GO:0016887">
    <property type="term" value="F:ATP hydrolysis activity"/>
    <property type="evidence" value="ECO:0007669"/>
    <property type="project" value="InterPro"/>
</dbReference>
<organism evidence="8 9">
    <name type="scientific">Cyphellophora attinorum</name>
    <dbReference type="NCBI Taxonomy" id="1664694"/>
    <lineage>
        <taxon>Eukaryota</taxon>
        <taxon>Fungi</taxon>
        <taxon>Dikarya</taxon>
        <taxon>Ascomycota</taxon>
        <taxon>Pezizomycotina</taxon>
        <taxon>Eurotiomycetes</taxon>
        <taxon>Chaetothyriomycetidae</taxon>
        <taxon>Chaetothyriales</taxon>
        <taxon>Cyphellophoraceae</taxon>
        <taxon>Cyphellophora</taxon>
    </lineage>
</organism>
<keyword evidence="9" id="KW-1185">Reference proteome</keyword>
<dbReference type="SUPFAM" id="SSF81665">
    <property type="entry name" value="Calcium ATPase, transmembrane domain M"/>
    <property type="match status" value="1"/>
</dbReference>
<dbReference type="EMBL" id="LFJN01000014">
    <property type="protein sequence ID" value="KPI39758.1"/>
    <property type="molecule type" value="Genomic_DNA"/>
</dbReference>
<evidence type="ECO:0000313" key="9">
    <source>
        <dbReference type="Proteomes" id="UP000038010"/>
    </source>
</evidence>
<dbReference type="Proteomes" id="UP000038010">
    <property type="component" value="Unassembled WGS sequence"/>
</dbReference>
<dbReference type="InterPro" id="IPR018303">
    <property type="entry name" value="ATPase_P-typ_P_site"/>
</dbReference>
<dbReference type="SUPFAM" id="SSF81660">
    <property type="entry name" value="Metal cation-transporting ATPase, ATP-binding domain N"/>
    <property type="match status" value="1"/>
</dbReference>
<dbReference type="Pfam" id="PF00122">
    <property type="entry name" value="E1-E2_ATPase"/>
    <property type="match status" value="1"/>
</dbReference>
<dbReference type="InterPro" id="IPR001757">
    <property type="entry name" value="P_typ_ATPase"/>
</dbReference>
<evidence type="ECO:0000256" key="4">
    <source>
        <dbReference type="ARBA" id="ARBA00022989"/>
    </source>
</evidence>
<feature type="domain" description="P-type ATPase A" evidence="6">
    <location>
        <begin position="198"/>
        <end position="284"/>
    </location>
</feature>
<accession>A0A0N0NLZ6</accession>
<dbReference type="OrthoDB" id="432719at2759"/>
<dbReference type="SUPFAM" id="SSF81653">
    <property type="entry name" value="Calcium ATPase, transduction domain A"/>
    <property type="match status" value="1"/>
</dbReference>
<dbReference type="InterPro" id="IPR023298">
    <property type="entry name" value="ATPase_P-typ_TM_dom_sf"/>
</dbReference>
<dbReference type="PANTHER" id="PTHR46594:SF4">
    <property type="entry name" value="P-TYPE CATION-TRANSPORTING ATPASE"/>
    <property type="match status" value="1"/>
</dbReference>
<dbReference type="GeneID" id="28735318"/>
<keyword evidence="2" id="KW-0812">Transmembrane</keyword>
<gene>
    <name evidence="8" type="ORF">AB675_3391</name>
</gene>
<dbReference type="VEuPathDB" id="FungiDB:AB675_3391"/>
<evidence type="ECO:0000313" key="8">
    <source>
        <dbReference type="EMBL" id="KPI39758.1"/>
    </source>
</evidence>
<dbReference type="AlphaFoldDB" id="A0A0N0NLZ6"/>
<dbReference type="GO" id="GO:0005524">
    <property type="term" value="F:ATP binding"/>
    <property type="evidence" value="ECO:0007669"/>
    <property type="project" value="InterPro"/>
</dbReference>
<dbReference type="InterPro" id="IPR056236">
    <property type="entry name" value="HMA_PCA1"/>
</dbReference>
<protein>
    <submittedName>
        <fullName evidence="8">P-type cation-transporting ATPase</fullName>
    </submittedName>
</protein>
<dbReference type="PRINTS" id="PR00119">
    <property type="entry name" value="CATATPASE"/>
</dbReference>
<keyword evidence="4" id="KW-1133">Transmembrane helix</keyword>
<dbReference type="RefSeq" id="XP_017999721.1">
    <property type="nucleotide sequence ID" value="XM_018143438.1"/>
</dbReference>
<evidence type="ECO:0000256" key="2">
    <source>
        <dbReference type="ARBA" id="ARBA00022692"/>
    </source>
</evidence>
<dbReference type="PROSITE" id="PS00154">
    <property type="entry name" value="ATPASE_E1_E2"/>
    <property type="match status" value="1"/>
</dbReference>
<dbReference type="InterPro" id="IPR023299">
    <property type="entry name" value="ATPase_P-typ_cyto_dom_N"/>
</dbReference>
<name>A0A0N0NLZ6_9EURO</name>
<dbReference type="InterPro" id="IPR008250">
    <property type="entry name" value="ATPase_P-typ_transduc_dom_A_sf"/>
</dbReference>
<dbReference type="Gene3D" id="3.40.1110.10">
    <property type="entry name" value="Calcium-transporting ATPase, cytoplasmic domain N"/>
    <property type="match status" value="1"/>
</dbReference>
<comment type="subcellular location">
    <subcellularLocation>
        <location evidence="1">Membrane</location>
    </subcellularLocation>
</comment>
<evidence type="ECO:0000256" key="1">
    <source>
        <dbReference type="ARBA" id="ARBA00004370"/>
    </source>
</evidence>
<evidence type="ECO:0000259" key="7">
    <source>
        <dbReference type="Pfam" id="PF24534"/>
    </source>
</evidence>
<proteinExistence type="predicted"/>
<dbReference type="Gene3D" id="2.70.150.10">
    <property type="entry name" value="Calcium-transporting ATPase, cytoplasmic transduction domain A"/>
    <property type="match status" value="1"/>
</dbReference>
<dbReference type="STRING" id="1664694.A0A0N0NLZ6"/>
<dbReference type="InterPro" id="IPR023214">
    <property type="entry name" value="HAD_sf"/>
</dbReference>
<dbReference type="GO" id="GO:0046872">
    <property type="term" value="F:metal ion binding"/>
    <property type="evidence" value="ECO:0007669"/>
    <property type="project" value="UniProtKB-KW"/>
</dbReference>
<comment type="caution">
    <text evidence="8">The sequence shown here is derived from an EMBL/GenBank/DDBJ whole genome shotgun (WGS) entry which is preliminary data.</text>
</comment>
<dbReference type="PANTHER" id="PTHR46594">
    <property type="entry name" value="P-TYPE CATION-TRANSPORTING ATPASE"/>
    <property type="match status" value="1"/>
</dbReference>
<dbReference type="GO" id="GO:0016020">
    <property type="term" value="C:membrane"/>
    <property type="evidence" value="ECO:0007669"/>
    <property type="project" value="UniProtKB-SubCell"/>
</dbReference>
<reference evidence="8 9" key="1">
    <citation type="submission" date="2015-06" db="EMBL/GenBank/DDBJ databases">
        <title>Draft genome of the ant-associated black yeast Phialophora attae CBS 131958.</title>
        <authorList>
            <person name="Moreno L.F."/>
            <person name="Stielow B.J."/>
            <person name="de Hoog S."/>
            <person name="Vicente V.A."/>
            <person name="Weiss V.A."/>
            <person name="de Vries M."/>
            <person name="Cruz L.M."/>
            <person name="Souza E.M."/>
        </authorList>
    </citation>
    <scope>NUCLEOTIDE SEQUENCE [LARGE SCALE GENOMIC DNA]</scope>
    <source>
        <strain evidence="8 9">CBS 131958</strain>
    </source>
</reference>
<keyword evidence="5" id="KW-0472">Membrane</keyword>
<dbReference type="Gene3D" id="3.40.50.1000">
    <property type="entry name" value="HAD superfamily/HAD-like"/>
    <property type="match status" value="1"/>
</dbReference>
<evidence type="ECO:0000256" key="5">
    <source>
        <dbReference type="ARBA" id="ARBA00023136"/>
    </source>
</evidence>
<dbReference type="NCBIfam" id="TIGR01494">
    <property type="entry name" value="ATPase_P-type"/>
    <property type="match status" value="1"/>
</dbReference>
<dbReference type="InterPro" id="IPR059000">
    <property type="entry name" value="ATPase_P-type_domA"/>
</dbReference>
<keyword evidence="3" id="KW-0479">Metal-binding</keyword>